<protein>
    <submittedName>
        <fullName evidence="2">Electron transporter RnfC</fullName>
    </submittedName>
</protein>
<accession>A0A401IG24</accession>
<dbReference type="Proteomes" id="UP000287247">
    <property type="component" value="Unassembled WGS sequence"/>
</dbReference>
<proteinExistence type="predicted"/>
<name>A0A401IG24_APHSA</name>
<keyword evidence="1" id="KW-1133">Transmembrane helix</keyword>
<dbReference type="RefSeq" id="WP_124977080.1">
    <property type="nucleotide sequence ID" value="NZ_BDQK01000006.1"/>
</dbReference>
<dbReference type="AlphaFoldDB" id="A0A401IG24"/>
<keyword evidence="1" id="KW-0472">Membrane</keyword>
<evidence type="ECO:0000313" key="2">
    <source>
        <dbReference type="EMBL" id="GBF80140.1"/>
    </source>
</evidence>
<feature type="transmembrane region" description="Helical" evidence="1">
    <location>
        <begin position="6"/>
        <end position="24"/>
    </location>
</feature>
<keyword evidence="1" id="KW-0812">Transmembrane</keyword>
<keyword evidence="3" id="KW-1185">Reference proteome</keyword>
<evidence type="ECO:0000256" key="1">
    <source>
        <dbReference type="SAM" id="Phobius"/>
    </source>
</evidence>
<reference evidence="3" key="1">
    <citation type="submission" date="2017-05" db="EMBL/GenBank/DDBJ databases">
        <title>Physiological properties and genetic analysis related to exopolysaccharide production of fresh-water unicellular cyanobacterium Aphanothece sacrum, Suizenji Nori, that has been cultured as a food source in Japan.</title>
        <authorList>
            <person name="Kanesaki Y."/>
            <person name="Yoshikawa S."/>
            <person name="Ohki K."/>
        </authorList>
    </citation>
    <scope>NUCLEOTIDE SEQUENCE [LARGE SCALE GENOMIC DNA]</scope>
    <source>
        <strain evidence="3">FPU1</strain>
    </source>
</reference>
<dbReference type="EMBL" id="BDQK01000006">
    <property type="protein sequence ID" value="GBF80140.1"/>
    <property type="molecule type" value="Genomic_DNA"/>
</dbReference>
<sequence>MKLTVWWIIIIVNILNFFTINKALSADNNPLLSQTLARVNTASRQQVYSANAQFWGLLATGVNQISTVTFYTELNNRLSIGITLPQKCLLIFEITKTIITKVTQYCPDQKIDKSSDYTNWMISHNQMMREIKMIAPSVKLDNPLYIRKQAFWLIKY</sequence>
<organism evidence="2 3">
    <name type="scientific">Aphanothece sacrum FPU1</name>
    <dbReference type="NCBI Taxonomy" id="1920663"/>
    <lineage>
        <taxon>Bacteria</taxon>
        <taxon>Bacillati</taxon>
        <taxon>Cyanobacteriota</taxon>
        <taxon>Cyanophyceae</taxon>
        <taxon>Oscillatoriophycideae</taxon>
        <taxon>Chroococcales</taxon>
        <taxon>Aphanothecaceae</taxon>
        <taxon>Aphanothece</taxon>
    </lineage>
</organism>
<comment type="caution">
    <text evidence="2">The sequence shown here is derived from an EMBL/GenBank/DDBJ whole genome shotgun (WGS) entry which is preliminary data.</text>
</comment>
<gene>
    <name evidence="2" type="ORF">AsFPU1_1541</name>
</gene>
<dbReference type="OrthoDB" id="427910at2"/>
<evidence type="ECO:0000313" key="3">
    <source>
        <dbReference type="Proteomes" id="UP000287247"/>
    </source>
</evidence>